<evidence type="ECO:0000313" key="5">
    <source>
        <dbReference type="Proteomes" id="UP000007879"/>
    </source>
</evidence>
<dbReference type="InterPro" id="IPR036514">
    <property type="entry name" value="SGNH_hydro_sf"/>
</dbReference>
<dbReference type="PANTHER" id="PTHR22901:SF0">
    <property type="entry name" value="SIALATE O-ACETYLESTERASE"/>
    <property type="match status" value="1"/>
</dbReference>
<proteinExistence type="predicted"/>
<keyword evidence="5" id="KW-1185">Reference proteome</keyword>
<dbReference type="GO" id="GO:0005975">
    <property type="term" value="P:carbohydrate metabolic process"/>
    <property type="evidence" value="ECO:0007669"/>
    <property type="project" value="TreeGrafter"/>
</dbReference>
<accession>A0AAN0I9N5</accession>
<evidence type="ECO:0000259" key="3">
    <source>
        <dbReference type="Pfam" id="PF03629"/>
    </source>
</evidence>
<evidence type="ECO:0000313" key="4">
    <source>
        <dbReference type="EnsemblMetazoa" id="XP_003383326.1"/>
    </source>
</evidence>
<dbReference type="Pfam" id="PF03629">
    <property type="entry name" value="SASA"/>
    <property type="match status" value="1"/>
</dbReference>
<dbReference type="KEGG" id="aqu:100634259"/>
<organism evidence="4 5">
    <name type="scientific">Amphimedon queenslandica</name>
    <name type="common">Sponge</name>
    <dbReference type="NCBI Taxonomy" id="400682"/>
    <lineage>
        <taxon>Eukaryota</taxon>
        <taxon>Metazoa</taxon>
        <taxon>Porifera</taxon>
        <taxon>Demospongiae</taxon>
        <taxon>Heteroscleromorpha</taxon>
        <taxon>Haplosclerida</taxon>
        <taxon>Niphatidae</taxon>
        <taxon>Amphimedon</taxon>
    </lineage>
</organism>
<dbReference type="SUPFAM" id="SSF52266">
    <property type="entry name" value="SGNH hydrolase"/>
    <property type="match status" value="1"/>
</dbReference>
<dbReference type="InterPro" id="IPR039329">
    <property type="entry name" value="SIAE"/>
</dbReference>
<feature type="signal peptide" evidence="2">
    <location>
        <begin position="1"/>
        <end position="17"/>
    </location>
</feature>
<name>A0AAN0I9N5_AMPQE</name>
<protein>
    <recommendedName>
        <fullName evidence="3">Sialate O-acetylesterase domain-containing protein</fullName>
    </recommendedName>
</protein>
<dbReference type="Proteomes" id="UP000007879">
    <property type="component" value="Unassembled WGS sequence"/>
</dbReference>
<evidence type="ECO:0000256" key="2">
    <source>
        <dbReference type="SAM" id="SignalP"/>
    </source>
</evidence>
<reference evidence="5" key="1">
    <citation type="journal article" date="2010" name="Nature">
        <title>The Amphimedon queenslandica genome and the evolution of animal complexity.</title>
        <authorList>
            <person name="Srivastava M."/>
            <person name="Simakov O."/>
            <person name="Chapman J."/>
            <person name="Fahey B."/>
            <person name="Gauthier M.E."/>
            <person name="Mitros T."/>
            <person name="Richards G.S."/>
            <person name="Conaco C."/>
            <person name="Dacre M."/>
            <person name="Hellsten U."/>
            <person name="Larroux C."/>
            <person name="Putnam N.H."/>
            <person name="Stanke M."/>
            <person name="Adamska M."/>
            <person name="Darling A."/>
            <person name="Degnan S.M."/>
            <person name="Oakley T.H."/>
            <person name="Plachetzki D.C."/>
            <person name="Zhai Y."/>
            <person name="Adamski M."/>
            <person name="Calcino A."/>
            <person name="Cummins S.F."/>
            <person name="Goodstein D.M."/>
            <person name="Harris C."/>
            <person name="Jackson D.J."/>
            <person name="Leys S.P."/>
            <person name="Shu S."/>
            <person name="Woodcroft B.J."/>
            <person name="Vervoort M."/>
            <person name="Kosik K.S."/>
            <person name="Manning G."/>
            <person name="Degnan B.M."/>
            <person name="Rokhsar D.S."/>
        </authorList>
    </citation>
    <scope>NUCLEOTIDE SEQUENCE [LARGE SCALE GENOMIC DNA]</scope>
</reference>
<dbReference type="EnsemblMetazoa" id="XM_003383278.2">
    <property type="protein sequence ID" value="XP_003383326.1"/>
    <property type="gene ID" value="LOC100634259"/>
</dbReference>
<sequence>MIVGFLCFLIAIGFVGAQTETFRFANYYADSMVLQRAPARLVLWGYVPDCRSVNVNYPDYSFNATLEKIPGKTYCRWKIDLPPAKAGGPYTISAVSGNEGIELKDVLFGDVWVCSGQSNMVFELSEVYNATTEIANAASYTNIRILSVNRVPSNSTLDEPPLTAPAWNKPSSTAINSFSAVCWLYGRDLYDTYKVPIGLISSDWGGTSIDKWSSHDALAKCKQTDDEVKAGLYPSNLWNAMIHPFVRFPIYGAIWYQGEANARPDEADALYRCYFAEMIKDWRLKWYEGTDKQTKIDFPFGFVQLAAEGTEGNKSAGYFPGLRWSQTGGQGFVPNELLPNVFMAVAMDLGDPTSPHGSIHPRDKQDVAIRLSRAGRAIAYGDTSLYYTGPLPVSAAITDLRETISAKIMYRNVEDKLYSFSKYGFELSCKERTGNTVSWIEGTLDTVMNDYVTVSFPRCPAGDAIGEEIRYAWRQDPCVFKKCAIYSGSDYLFPSPPYIIPIREHV</sequence>
<dbReference type="Gene3D" id="3.40.50.1110">
    <property type="entry name" value="SGNH hydrolase"/>
    <property type="match status" value="1"/>
</dbReference>
<reference evidence="4" key="2">
    <citation type="submission" date="2024-06" db="UniProtKB">
        <authorList>
            <consortium name="EnsemblMetazoa"/>
        </authorList>
    </citation>
    <scope>IDENTIFICATION</scope>
</reference>
<feature type="chain" id="PRO_5042902164" description="Sialate O-acetylesterase domain-containing protein" evidence="2">
    <location>
        <begin position="18"/>
        <end position="506"/>
    </location>
</feature>
<dbReference type="AlphaFoldDB" id="A0AAN0I9N5"/>
<dbReference type="InterPro" id="IPR005181">
    <property type="entry name" value="SASA"/>
</dbReference>
<dbReference type="RefSeq" id="XP_003383326.1">
    <property type="nucleotide sequence ID" value="XM_003383278.2"/>
</dbReference>
<keyword evidence="1" id="KW-0378">Hydrolase</keyword>
<keyword evidence="2" id="KW-0732">Signal</keyword>
<evidence type="ECO:0000256" key="1">
    <source>
        <dbReference type="ARBA" id="ARBA00022801"/>
    </source>
</evidence>
<dbReference type="PANTHER" id="PTHR22901">
    <property type="entry name" value="SIALATE O-ACETYLESTERASE"/>
    <property type="match status" value="1"/>
</dbReference>
<feature type="domain" description="Sialate O-acetylesterase" evidence="3">
    <location>
        <begin position="110"/>
        <end position="285"/>
    </location>
</feature>
<dbReference type="GO" id="GO:0001681">
    <property type="term" value="F:sialate O-acetylesterase activity"/>
    <property type="evidence" value="ECO:0007669"/>
    <property type="project" value="InterPro"/>
</dbReference>
<dbReference type="GeneID" id="100634259"/>